<keyword evidence="1" id="KW-0732">Signal</keyword>
<name>A0A933MK14_UNCT6</name>
<comment type="caution">
    <text evidence="2">The sequence shown here is derived from an EMBL/GenBank/DDBJ whole genome shotgun (WGS) entry which is preliminary data.</text>
</comment>
<evidence type="ECO:0000313" key="2">
    <source>
        <dbReference type="EMBL" id="MBI4727219.1"/>
    </source>
</evidence>
<reference evidence="2" key="1">
    <citation type="submission" date="2020-07" db="EMBL/GenBank/DDBJ databases">
        <title>Huge and variable diversity of episymbiotic CPR bacteria and DPANN archaea in groundwater ecosystems.</title>
        <authorList>
            <person name="He C.Y."/>
            <person name="Keren R."/>
            <person name="Whittaker M."/>
            <person name="Farag I.F."/>
            <person name="Doudna J."/>
            <person name="Cate J.H.D."/>
            <person name="Banfield J.F."/>
        </authorList>
    </citation>
    <scope>NUCLEOTIDE SEQUENCE</scope>
    <source>
        <strain evidence="2">NC_groundwater_1520_Pr4_B-0.1um_53_5</strain>
    </source>
</reference>
<evidence type="ECO:0000313" key="3">
    <source>
        <dbReference type="Proteomes" id="UP000736328"/>
    </source>
</evidence>
<evidence type="ECO:0000256" key="1">
    <source>
        <dbReference type="SAM" id="SignalP"/>
    </source>
</evidence>
<feature type="signal peptide" evidence="1">
    <location>
        <begin position="1"/>
        <end position="19"/>
    </location>
</feature>
<dbReference type="Proteomes" id="UP000736328">
    <property type="component" value="Unassembled WGS sequence"/>
</dbReference>
<dbReference type="SUPFAM" id="SSF56935">
    <property type="entry name" value="Porins"/>
    <property type="match status" value="1"/>
</dbReference>
<gene>
    <name evidence="2" type="ORF">HY768_08380</name>
</gene>
<accession>A0A933MK14</accession>
<sequence length="329" mass="35703">MKKILFIMLGLAIAASVRAESYGGEFLNLGVGARAQGMGGAYGPLANDASAIYWNPAGLSGIIRPEIMFCHTQLFGGLANHDFLGLAWPLNKRLSLGLGWIRLGVDDIPRFSYNVGTMPEGSFGDNENAVYVSAAFQREVAPWGKPLKLSAGGSVKLIYNKLDDRQASGLGLDFGLQAKLWLAEWLAVRSANQVIVGMEPAVVERSNWGTIGISLAAQDIGGTSISWNTSSQHNDIKPAGYKAGISYAQPIFPWRSQIILSAEVASQSYQKGRLGLEVDYRNLLTARLGRDQKDLVWGGGVTVWRLKFDWAYAPHQLGSTHRVGCSFKL</sequence>
<dbReference type="Gene3D" id="2.40.160.60">
    <property type="entry name" value="Outer membrane protein transport protein (OMPP1/FadL/TodX)"/>
    <property type="match status" value="1"/>
</dbReference>
<dbReference type="AlphaFoldDB" id="A0A933MK14"/>
<proteinExistence type="predicted"/>
<dbReference type="EMBL" id="JACQXR010000111">
    <property type="protein sequence ID" value="MBI4727219.1"/>
    <property type="molecule type" value="Genomic_DNA"/>
</dbReference>
<evidence type="ECO:0008006" key="4">
    <source>
        <dbReference type="Google" id="ProtNLM"/>
    </source>
</evidence>
<protein>
    <recommendedName>
        <fullName evidence="4">PorV/PorQ family protein</fullName>
    </recommendedName>
</protein>
<feature type="chain" id="PRO_5036828291" description="PorV/PorQ family protein" evidence="1">
    <location>
        <begin position="20"/>
        <end position="329"/>
    </location>
</feature>
<organism evidence="2 3">
    <name type="scientific">candidate division TA06 bacterium</name>
    <dbReference type="NCBI Taxonomy" id="2250710"/>
    <lineage>
        <taxon>Bacteria</taxon>
        <taxon>Bacteria division TA06</taxon>
    </lineage>
</organism>